<gene>
    <name evidence="2" type="ORF">HY912_20675</name>
</gene>
<protein>
    <recommendedName>
        <fullName evidence="1">ParE-like toxin domain-containing protein</fullName>
    </recommendedName>
</protein>
<accession>A0A9D6V5J6</accession>
<dbReference type="InterPro" id="IPR056925">
    <property type="entry name" value="ParE-like"/>
</dbReference>
<evidence type="ECO:0000259" key="1">
    <source>
        <dbReference type="Pfam" id="PF24732"/>
    </source>
</evidence>
<name>A0A9D6V5J6_9BACT</name>
<feature type="domain" description="ParE-like toxin" evidence="1">
    <location>
        <begin position="20"/>
        <end position="84"/>
    </location>
</feature>
<dbReference type="Proteomes" id="UP000807825">
    <property type="component" value="Unassembled WGS sequence"/>
</dbReference>
<dbReference type="EMBL" id="JACRDE010000542">
    <property type="protein sequence ID" value="MBI5251914.1"/>
    <property type="molecule type" value="Genomic_DNA"/>
</dbReference>
<dbReference type="SUPFAM" id="SSF143011">
    <property type="entry name" value="RelE-like"/>
    <property type="match status" value="1"/>
</dbReference>
<evidence type="ECO:0000313" key="3">
    <source>
        <dbReference type="Proteomes" id="UP000807825"/>
    </source>
</evidence>
<dbReference type="InterPro" id="IPR035093">
    <property type="entry name" value="RelE/ParE_toxin_dom_sf"/>
</dbReference>
<reference evidence="2" key="1">
    <citation type="submission" date="2020-07" db="EMBL/GenBank/DDBJ databases">
        <title>Huge and variable diversity of episymbiotic CPR bacteria and DPANN archaea in groundwater ecosystems.</title>
        <authorList>
            <person name="He C.Y."/>
            <person name="Keren R."/>
            <person name="Whittaker M."/>
            <person name="Farag I.F."/>
            <person name="Doudna J."/>
            <person name="Cate J.H.D."/>
            <person name="Banfield J.F."/>
        </authorList>
    </citation>
    <scope>NUCLEOTIDE SEQUENCE</scope>
    <source>
        <strain evidence="2">NC_groundwater_1664_Pr3_B-0.1um_52_9</strain>
    </source>
</reference>
<dbReference type="Gene3D" id="3.30.2310.20">
    <property type="entry name" value="RelE-like"/>
    <property type="match status" value="1"/>
</dbReference>
<dbReference type="AlphaFoldDB" id="A0A9D6V5J6"/>
<sequence length="87" mass="10381">MKSQTLPSFWEKYERLDESLKKQARKAFALWAENPFHPSLHFKCINPQGNVWAVRISRGYRAVGTWENDTITWFWVGGHKEYEKFFG</sequence>
<evidence type="ECO:0000313" key="2">
    <source>
        <dbReference type="EMBL" id="MBI5251914.1"/>
    </source>
</evidence>
<organism evidence="2 3">
    <name type="scientific">Desulfomonile tiedjei</name>
    <dbReference type="NCBI Taxonomy" id="2358"/>
    <lineage>
        <taxon>Bacteria</taxon>
        <taxon>Pseudomonadati</taxon>
        <taxon>Thermodesulfobacteriota</taxon>
        <taxon>Desulfomonilia</taxon>
        <taxon>Desulfomonilales</taxon>
        <taxon>Desulfomonilaceae</taxon>
        <taxon>Desulfomonile</taxon>
    </lineage>
</organism>
<proteinExistence type="predicted"/>
<comment type="caution">
    <text evidence="2">The sequence shown here is derived from an EMBL/GenBank/DDBJ whole genome shotgun (WGS) entry which is preliminary data.</text>
</comment>
<dbReference type="Pfam" id="PF24732">
    <property type="entry name" value="ParE_like"/>
    <property type="match status" value="1"/>
</dbReference>